<organism evidence="9 10">
    <name type="scientific">Fictibacillus terranigra</name>
    <dbReference type="NCBI Taxonomy" id="3058424"/>
    <lineage>
        <taxon>Bacteria</taxon>
        <taxon>Bacillati</taxon>
        <taxon>Bacillota</taxon>
        <taxon>Bacilli</taxon>
        <taxon>Bacillales</taxon>
        <taxon>Fictibacillaceae</taxon>
        <taxon>Fictibacillus</taxon>
    </lineage>
</organism>
<dbReference type="InterPro" id="IPR017553">
    <property type="entry name" value="3-hexulose-6-phosphate_synth"/>
</dbReference>
<keyword evidence="5" id="KW-0554">One-carbon metabolism</keyword>
<gene>
    <name evidence="9" type="primary">hxlA</name>
    <name evidence="9" type="ORF">QYF49_02215</name>
</gene>
<comment type="similarity">
    <text evidence="3">Belongs to the HPS/KGPDC family. HPS subfamily.</text>
</comment>
<dbReference type="SMART" id="SM00934">
    <property type="entry name" value="OMPdecase"/>
    <property type="match status" value="1"/>
</dbReference>
<dbReference type="Pfam" id="PF00215">
    <property type="entry name" value="OMPdecase"/>
    <property type="match status" value="1"/>
</dbReference>
<dbReference type="InterPro" id="IPR041710">
    <property type="entry name" value="HPS/KGPDC"/>
</dbReference>
<comment type="catalytic activity">
    <reaction evidence="1">
        <text>D-ribulose 5-phosphate + formaldehyde = D-arabino-hex-3-ulose 6-phosphate</text>
        <dbReference type="Rhea" id="RHEA:25201"/>
        <dbReference type="ChEBI" id="CHEBI:16842"/>
        <dbReference type="ChEBI" id="CHEBI:58121"/>
        <dbReference type="ChEBI" id="CHEBI:58542"/>
        <dbReference type="EC" id="4.1.2.43"/>
    </reaction>
</comment>
<dbReference type="SUPFAM" id="SSF51366">
    <property type="entry name" value="Ribulose-phoshate binding barrel"/>
    <property type="match status" value="1"/>
</dbReference>
<dbReference type="CDD" id="cd04726">
    <property type="entry name" value="KGPDC_HPS"/>
    <property type="match status" value="1"/>
</dbReference>
<dbReference type="NCBIfam" id="TIGR03128">
    <property type="entry name" value="RuMP_HxlA"/>
    <property type="match status" value="1"/>
</dbReference>
<comment type="pathway">
    <text evidence="2">One-carbon metabolism; formaldehyde assimilation via RuMP pathway; D-fructose 6-phosphate from D-ribulose 5-phosphate and formaldehyde: step 1/2.</text>
</comment>
<accession>A0ABT8E1Q5</accession>
<evidence type="ECO:0000259" key="8">
    <source>
        <dbReference type="SMART" id="SM00934"/>
    </source>
</evidence>
<evidence type="ECO:0000256" key="6">
    <source>
        <dbReference type="ARBA" id="ARBA00023239"/>
    </source>
</evidence>
<dbReference type="GO" id="GO:0043801">
    <property type="term" value="F:hexulose-6-phosphate synthase activity"/>
    <property type="evidence" value="ECO:0007669"/>
    <property type="project" value="UniProtKB-EC"/>
</dbReference>
<dbReference type="PANTHER" id="PTHR35039">
    <property type="entry name" value="3-KETO-L-GULONATE-6-PHOSPHATE DECARBOXYLASE SGBH-RELATED"/>
    <property type="match status" value="1"/>
</dbReference>
<evidence type="ECO:0000256" key="1">
    <source>
        <dbReference type="ARBA" id="ARBA00000718"/>
    </source>
</evidence>
<comment type="caution">
    <text evidence="9">The sequence shown here is derived from an EMBL/GenBank/DDBJ whole genome shotgun (WGS) entry which is preliminary data.</text>
</comment>
<sequence>MNIQLALDRLSIEEALSIADRVEPYIDWIEVGTSLIKEFGMESVRLLKEAFPHIMIVADCKTFDNAVYEFELCFSAGADVATVLGTAPAVSIEACMETAKKHGKQVMVDLLNASEEQIQMCSQFEEAILCSHVSKDEQEMRGQKGRLHIPSFSNRLAMAGGISIDSFCEIKKHSPYVAIIGSSITKADDPALAAKTFYEMAKQQKEKACE</sequence>
<evidence type="ECO:0000256" key="7">
    <source>
        <dbReference type="ARBA" id="ARBA00023277"/>
    </source>
</evidence>
<evidence type="ECO:0000256" key="5">
    <source>
        <dbReference type="ARBA" id="ARBA00022563"/>
    </source>
</evidence>
<reference evidence="9" key="1">
    <citation type="submission" date="2023-06" db="EMBL/GenBank/DDBJ databases">
        <title>Draft Genome Sequences of Representative Paenibacillus Polymyxa, Bacillus cereus, Fictibacillus sp., and Brevibacillus agri Strains Isolated from Amazonian Dark Earth.</title>
        <authorList>
            <person name="Pellegrinetti T.A."/>
            <person name="Cunha I.C.M."/>
            <person name="Chaves M.G."/>
            <person name="Freitas A.S."/>
            <person name="Silva A.V.R."/>
            <person name="Tsai S.M."/>
            <person name="Mendes L.W."/>
        </authorList>
    </citation>
    <scope>NUCLEOTIDE SEQUENCE</scope>
    <source>
        <strain evidence="9">CENA-BCM004</strain>
    </source>
</reference>
<dbReference type="PANTHER" id="PTHR35039:SF3">
    <property type="entry name" value="3-KETO-L-GULONATE-6-PHOSPHATE DECARBOXYLASE SGBH-RELATED"/>
    <property type="match status" value="1"/>
</dbReference>
<keyword evidence="6 9" id="KW-0456">Lyase</keyword>
<proteinExistence type="inferred from homology"/>
<keyword evidence="7" id="KW-0119">Carbohydrate metabolism</keyword>
<dbReference type="RefSeq" id="WP_290397999.1">
    <property type="nucleotide sequence ID" value="NZ_JAUHLN010000001.1"/>
</dbReference>
<evidence type="ECO:0000256" key="3">
    <source>
        <dbReference type="ARBA" id="ARBA00006350"/>
    </source>
</evidence>
<evidence type="ECO:0000313" key="9">
    <source>
        <dbReference type="EMBL" id="MDN4071844.1"/>
    </source>
</evidence>
<keyword evidence="10" id="KW-1185">Reference proteome</keyword>
<name>A0ABT8E1Q5_9BACL</name>
<dbReference type="InterPro" id="IPR001754">
    <property type="entry name" value="OMPdeCOase_dom"/>
</dbReference>
<dbReference type="InterPro" id="IPR013785">
    <property type="entry name" value="Aldolase_TIM"/>
</dbReference>
<dbReference type="EMBL" id="JAUHLN010000001">
    <property type="protein sequence ID" value="MDN4071844.1"/>
    <property type="molecule type" value="Genomic_DNA"/>
</dbReference>
<evidence type="ECO:0000256" key="4">
    <source>
        <dbReference type="ARBA" id="ARBA00012890"/>
    </source>
</evidence>
<evidence type="ECO:0000256" key="2">
    <source>
        <dbReference type="ARBA" id="ARBA00005014"/>
    </source>
</evidence>
<dbReference type="InterPro" id="IPR011060">
    <property type="entry name" value="RibuloseP-bd_barrel"/>
</dbReference>
<dbReference type="Proteomes" id="UP001168694">
    <property type="component" value="Unassembled WGS sequence"/>
</dbReference>
<evidence type="ECO:0000313" key="10">
    <source>
        <dbReference type="Proteomes" id="UP001168694"/>
    </source>
</evidence>
<protein>
    <recommendedName>
        <fullName evidence="4">3-hexulose-6-phosphate synthase</fullName>
        <ecNumber evidence="4">4.1.2.43</ecNumber>
    </recommendedName>
</protein>
<feature type="domain" description="Orotidine 5'-phosphate decarboxylase" evidence="8">
    <location>
        <begin position="2"/>
        <end position="197"/>
    </location>
</feature>
<dbReference type="EC" id="4.1.2.43" evidence="4"/>
<dbReference type="Gene3D" id="3.20.20.70">
    <property type="entry name" value="Aldolase class I"/>
    <property type="match status" value="1"/>
</dbReference>